<accession>A0A5C7IHL8</accession>
<organism evidence="2 3">
    <name type="scientific">Acer yangbiense</name>
    <dbReference type="NCBI Taxonomy" id="1000413"/>
    <lineage>
        <taxon>Eukaryota</taxon>
        <taxon>Viridiplantae</taxon>
        <taxon>Streptophyta</taxon>
        <taxon>Embryophyta</taxon>
        <taxon>Tracheophyta</taxon>
        <taxon>Spermatophyta</taxon>
        <taxon>Magnoliopsida</taxon>
        <taxon>eudicotyledons</taxon>
        <taxon>Gunneridae</taxon>
        <taxon>Pentapetalae</taxon>
        <taxon>rosids</taxon>
        <taxon>malvids</taxon>
        <taxon>Sapindales</taxon>
        <taxon>Sapindaceae</taxon>
        <taxon>Hippocastanoideae</taxon>
        <taxon>Acereae</taxon>
        <taxon>Acer</taxon>
    </lineage>
</organism>
<evidence type="ECO:0000259" key="1">
    <source>
        <dbReference type="Pfam" id="PF24758"/>
    </source>
</evidence>
<proteinExistence type="predicted"/>
<evidence type="ECO:0000313" key="3">
    <source>
        <dbReference type="Proteomes" id="UP000323000"/>
    </source>
</evidence>
<dbReference type="SUPFAM" id="SSF52047">
    <property type="entry name" value="RNI-like"/>
    <property type="match status" value="1"/>
</dbReference>
<dbReference type="InterPro" id="IPR055411">
    <property type="entry name" value="LRR_FXL15/At3g58940/PEG3-like"/>
</dbReference>
<name>A0A5C7IHL8_9ROSI</name>
<comment type="caution">
    <text evidence="2">The sequence shown here is derived from an EMBL/GenBank/DDBJ whole genome shotgun (WGS) entry which is preliminary data.</text>
</comment>
<gene>
    <name evidence="2" type="ORF">EZV62_003504</name>
</gene>
<feature type="domain" description="F-box/LRR-repeat protein 15/At3g58940/PEG3-like LRR" evidence="1">
    <location>
        <begin position="25"/>
        <end position="148"/>
    </location>
</feature>
<dbReference type="PANTHER" id="PTHR31639:SF42">
    <property type="entry name" value="OS02G0160200 PROTEIN"/>
    <property type="match status" value="1"/>
</dbReference>
<dbReference type="EMBL" id="VAHF01000002">
    <property type="protein sequence ID" value="TXG68569.1"/>
    <property type="molecule type" value="Genomic_DNA"/>
</dbReference>
<sequence>MNVKEFTLEIDLFVTFVDGCVCYAIRSNVKELKLKFFSSNRVYKWYDLSGLVLSAKTLHVLKLRGCKLELPRNIMKLSSLRKLNLSRVYIDDHMIENLVEGFHSLSKLLLILHYDEFSYKQMMCEENTCCKSFPISCWERCMEEVELEVTTKQDTRQEEDAIKCCTFKGPDILEKIDAPYRGVWDIFDHPFPLSLLHSSFSNEHRLISNFKSEDGRRRFGKDLRFGQS</sequence>
<dbReference type="Gene3D" id="3.80.10.10">
    <property type="entry name" value="Ribonuclease Inhibitor"/>
    <property type="match status" value="1"/>
</dbReference>
<dbReference type="InterPro" id="IPR032675">
    <property type="entry name" value="LRR_dom_sf"/>
</dbReference>
<reference evidence="3" key="1">
    <citation type="journal article" date="2019" name="Gigascience">
        <title>De novo genome assembly of the endangered Acer yangbiense, a plant species with extremely small populations endemic to Yunnan Province, China.</title>
        <authorList>
            <person name="Yang J."/>
            <person name="Wariss H.M."/>
            <person name="Tao L."/>
            <person name="Zhang R."/>
            <person name="Yun Q."/>
            <person name="Hollingsworth P."/>
            <person name="Dao Z."/>
            <person name="Luo G."/>
            <person name="Guo H."/>
            <person name="Ma Y."/>
            <person name="Sun W."/>
        </authorList>
    </citation>
    <scope>NUCLEOTIDE SEQUENCE [LARGE SCALE GENOMIC DNA]</scope>
    <source>
        <strain evidence="3">cv. Malutang</strain>
    </source>
</reference>
<dbReference type="Proteomes" id="UP000323000">
    <property type="component" value="Chromosome 2"/>
</dbReference>
<keyword evidence="3" id="KW-1185">Reference proteome</keyword>
<dbReference type="PANTHER" id="PTHR31639">
    <property type="entry name" value="F-BOX PROTEIN-LIKE"/>
    <property type="match status" value="1"/>
</dbReference>
<dbReference type="AlphaFoldDB" id="A0A5C7IHL8"/>
<evidence type="ECO:0000313" key="2">
    <source>
        <dbReference type="EMBL" id="TXG68569.1"/>
    </source>
</evidence>
<protein>
    <recommendedName>
        <fullName evidence="1">F-box/LRR-repeat protein 15/At3g58940/PEG3-like LRR domain-containing protein</fullName>
    </recommendedName>
</protein>
<dbReference type="OrthoDB" id="1534647at2759"/>
<dbReference type="Pfam" id="PF24758">
    <property type="entry name" value="LRR_At5g56370"/>
    <property type="match status" value="1"/>
</dbReference>